<keyword evidence="4 10" id="KW-0808">Transferase</keyword>
<evidence type="ECO:0000256" key="2">
    <source>
        <dbReference type="ARBA" id="ARBA00012980"/>
    </source>
</evidence>
<evidence type="ECO:0000313" key="12">
    <source>
        <dbReference type="EMBL" id="AOH38901.1"/>
    </source>
</evidence>
<evidence type="ECO:0000259" key="11">
    <source>
        <dbReference type="Pfam" id="PF02223"/>
    </source>
</evidence>
<keyword evidence="6 10" id="KW-0547">Nucleotide-binding</keyword>
<dbReference type="EMBL" id="CP017037">
    <property type="protein sequence ID" value="AOH38901.1"/>
    <property type="molecule type" value="Genomic_DNA"/>
</dbReference>
<evidence type="ECO:0000256" key="10">
    <source>
        <dbReference type="HAMAP-Rule" id="MF_00165"/>
    </source>
</evidence>
<keyword evidence="5 10" id="KW-0545">Nucleotide biosynthesis</keyword>
<dbReference type="PANTHER" id="PTHR10344">
    <property type="entry name" value="THYMIDYLATE KINASE"/>
    <property type="match status" value="1"/>
</dbReference>
<reference evidence="13" key="1">
    <citation type="submission" date="2016-08" db="EMBL/GenBank/DDBJ databases">
        <authorList>
            <person name="Holder M.E."/>
            <person name="Ajami N.J."/>
            <person name="Petrosino J.F."/>
        </authorList>
    </citation>
    <scope>NUCLEOTIDE SEQUENCE [LARGE SCALE GENOMIC DNA]</scope>
    <source>
        <strain evidence="13">F0677</strain>
    </source>
</reference>
<dbReference type="InterPro" id="IPR018094">
    <property type="entry name" value="Thymidylate_kinase"/>
</dbReference>
<dbReference type="KEGG" id="dpn:BCB69_02270"/>
<dbReference type="Pfam" id="PF02223">
    <property type="entry name" value="Thymidylate_kin"/>
    <property type="match status" value="1"/>
</dbReference>
<feature type="domain" description="Thymidylate kinase-like" evidence="11">
    <location>
        <begin position="8"/>
        <end position="198"/>
    </location>
</feature>
<dbReference type="STRING" id="39950.BCB69_02270"/>
<dbReference type="AlphaFoldDB" id="A0A1B3WD77"/>
<dbReference type="GO" id="GO:0004798">
    <property type="term" value="F:dTMP kinase activity"/>
    <property type="evidence" value="ECO:0007669"/>
    <property type="project" value="UniProtKB-UniRule"/>
</dbReference>
<evidence type="ECO:0000256" key="7">
    <source>
        <dbReference type="ARBA" id="ARBA00022777"/>
    </source>
</evidence>
<accession>A0A1B3WD77</accession>
<dbReference type="InterPro" id="IPR039430">
    <property type="entry name" value="Thymidylate_kin-like_dom"/>
</dbReference>
<sequence length="224" mass="25430">MKGALIVFEGIDGSGKATQSSLLTKKLKQEGKSVMHISFPDYASPASSLVKMYLNGDFGSKPTDVNPHAASLLYALDRFASYRTKWKEFYLSGGIVIADRYTTSNMVHQMTKYSNVTERDSFLCWLEDLEYNKLELPQPDLVVLLDVPLSVSKKLVLERAKEGGSMDIHEQHLDYLSQCYEAYQQLCDKYHWQRIACTEDGELRLIEDITKEVEEVVDSLLVTL</sequence>
<dbReference type="InterPro" id="IPR027417">
    <property type="entry name" value="P-loop_NTPase"/>
</dbReference>
<dbReference type="Proteomes" id="UP000094757">
    <property type="component" value="Chromosome"/>
</dbReference>
<dbReference type="GO" id="GO:0005829">
    <property type="term" value="C:cytosol"/>
    <property type="evidence" value="ECO:0007669"/>
    <property type="project" value="TreeGrafter"/>
</dbReference>
<comment type="function">
    <text evidence="10">Phosphorylation of dTMP to form dTDP in both de novo and salvage pathways of dTTP synthesis.</text>
</comment>
<dbReference type="GO" id="GO:0006233">
    <property type="term" value="P:dTDP biosynthetic process"/>
    <property type="evidence" value="ECO:0007669"/>
    <property type="project" value="InterPro"/>
</dbReference>
<dbReference type="FunFam" id="3.40.50.300:FF:002288">
    <property type="entry name" value="Probable thymidylate kinase"/>
    <property type="match status" value="1"/>
</dbReference>
<dbReference type="PANTHER" id="PTHR10344:SF4">
    <property type="entry name" value="UMP-CMP KINASE 2, MITOCHONDRIAL"/>
    <property type="match status" value="1"/>
</dbReference>
<evidence type="ECO:0000256" key="9">
    <source>
        <dbReference type="ARBA" id="ARBA00048743"/>
    </source>
</evidence>
<comment type="caution">
    <text evidence="10">Lacks conserved residue(s) required for the propagation of feature annotation.</text>
</comment>
<organism evidence="12 13">
    <name type="scientific">Dialister pneumosintes</name>
    <dbReference type="NCBI Taxonomy" id="39950"/>
    <lineage>
        <taxon>Bacteria</taxon>
        <taxon>Bacillati</taxon>
        <taxon>Bacillota</taxon>
        <taxon>Negativicutes</taxon>
        <taxon>Veillonellales</taxon>
        <taxon>Veillonellaceae</taxon>
        <taxon>Dialister</taxon>
    </lineage>
</organism>
<evidence type="ECO:0000256" key="4">
    <source>
        <dbReference type="ARBA" id="ARBA00022679"/>
    </source>
</evidence>
<evidence type="ECO:0000256" key="1">
    <source>
        <dbReference type="ARBA" id="ARBA00009776"/>
    </source>
</evidence>
<evidence type="ECO:0000256" key="6">
    <source>
        <dbReference type="ARBA" id="ARBA00022741"/>
    </source>
</evidence>
<comment type="catalytic activity">
    <reaction evidence="9 10">
        <text>dTMP + ATP = dTDP + ADP</text>
        <dbReference type="Rhea" id="RHEA:13517"/>
        <dbReference type="ChEBI" id="CHEBI:30616"/>
        <dbReference type="ChEBI" id="CHEBI:58369"/>
        <dbReference type="ChEBI" id="CHEBI:63528"/>
        <dbReference type="ChEBI" id="CHEBI:456216"/>
        <dbReference type="EC" id="2.7.4.9"/>
    </reaction>
</comment>
<evidence type="ECO:0000256" key="5">
    <source>
        <dbReference type="ARBA" id="ARBA00022727"/>
    </source>
</evidence>
<dbReference type="CDD" id="cd01672">
    <property type="entry name" value="TMPK"/>
    <property type="match status" value="1"/>
</dbReference>
<comment type="similarity">
    <text evidence="1 10">Belongs to the thymidylate kinase family.</text>
</comment>
<dbReference type="GO" id="GO:0006235">
    <property type="term" value="P:dTTP biosynthetic process"/>
    <property type="evidence" value="ECO:0007669"/>
    <property type="project" value="UniProtKB-UniRule"/>
</dbReference>
<dbReference type="EC" id="2.7.4.9" evidence="2 10"/>
<protein>
    <recommendedName>
        <fullName evidence="3 10">Thymidylate kinase</fullName>
        <ecNumber evidence="2 10">2.7.4.9</ecNumber>
    </recommendedName>
    <alternativeName>
        <fullName evidence="10">dTMP kinase</fullName>
    </alternativeName>
</protein>
<name>A0A1B3WD77_9FIRM</name>
<gene>
    <name evidence="10" type="primary">tmk</name>
    <name evidence="12" type="ORF">BCB69_02270</name>
</gene>
<evidence type="ECO:0000313" key="13">
    <source>
        <dbReference type="Proteomes" id="UP000094757"/>
    </source>
</evidence>
<dbReference type="GO" id="GO:0006227">
    <property type="term" value="P:dUDP biosynthetic process"/>
    <property type="evidence" value="ECO:0007669"/>
    <property type="project" value="TreeGrafter"/>
</dbReference>
<evidence type="ECO:0000256" key="3">
    <source>
        <dbReference type="ARBA" id="ARBA00017144"/>
    </source>
</evidence>
<evidence type="ECO:0000256" key="8">
    <source>
        <dbReference type="ARBA" id="ARBA00022840"/>
    </source>
</evidence>
<dbReference type="HAMAP" id="MF_00165">
    <property type="entry name" value="Thymidylate_kinase"/>
    <property type="match status" value="1"/>
</dbReference>
<keyword evidence="8 10" id="KW-0067">ATP-binding</keyword>
<dbReference type="RefSeq" id="WP_022513514.1">
    <property type="nucleotide sequence ID" value="NZ_CP017037.1"/>
</dbReference>
<proteinExistence type="inferred from homology"/>
<dbReference type="Gene3D" id="3.40.50.300">
    <property type="entry name" value="P-loop containing nucleotide triphosphate hydrolases"/>
    <property type="match status" value="1"/>
</dbReference>
<keyword evidence="7 10" id="KW-0418">Kinase</keyword>
<dbReference type="GO" id="GO:0005524">
    <property type="term" value="F:ATP binding"/>
    <property type="evidence" value="ECO:0007669"/>
    <property type="project" value="UniProtKB-UniRule"/>
</dbReference>
<dbReference type="SUPFAM" id="SSF52540">
    <property type="entry name" value="P-loop containing nucleoside triphosphate hydrolases"/>
    <property type="match status" value="1"/>
</dbReference>